<dbReference type="SUPFAM" id="SSF57850">
    <property type="entry name" value="RING/U-box"/>
    <property type="match status" value="2"/>
</dbReference>
<evidence type="ECO:0000256" key="3">
    <source>
        <dbReference type="ARBA" id="ARBA00022679"/>
    </source>
</evidence>
<keyword evidence="3" id="KW-0808">Transferase</keyword>
<dbReference type="CDD" id="cd22584">
    <property type="entry name" value="Rcat_RBR_unk"/>
    <property type="match status" value="1"/>
</dbReference>
<name>A0A165G7F8_9APHY</name>
<dbReference type="EC" id="2.3.2.31" evidence="2"/>
<protein>
    <recommendedName>
        <fullName evidence="2">RBR-type E3 ubiquitin transferase</fullName>
        <ecNumber evidence="2">2.3.2.31</ecNumber>
    </recommendedName>
</protein>
<keyword evidence="12" id="KW-1185">Reference proteome</keyword>
<evidence type="ECO:0000256" key="7">
    <source>
        <dbReference type="ARBA" id="ARBA00022786"/>
    </source>
</evidence>
<evidence type="ECO:0000259" key="10">
    <source>
        <dbReference type="PROSITE" id="PS51873"/>
    </source>
</evidence>
<keyword evidence="7" id="KW-0833">Ubl conjugation pathway</keyword>
<dbReference type="GO" id="GO:0008270">
    <property type="term" value="F:zinc ion binding"/>
    <property type="evidence" value="ECO:0007669"/>
    <property type="project" value="UniProtKB-KW"/>
</dbReference>
<dbReference type="EMBL" id="KV427610">
    <property type="protein sequence ID" value="KZT09933.1"/>
    <property type="molecule type" value="Genomic_DNA"/>
</dbReference>
<evidence type="ECO:0000256" key="6">
    <source>
        <dbReference type="ARBA" id="ARBA00022771"/>
    </source>
</evidence>
<dbReference type="GO" id="GO:0016567">
    <property type="term" value="P:protein ubiquitination"/>
    <property type="evidence" value="ECO:0007669"/>
    <property type="project" value="InterPro"/>
</dbReference>
<dbReference type="PROSITE" id="PS51873">
    <property type="entry name" value="TRIAD"/>
    <property type="match status" value="1"/>
</dbReference>
<dbReference type="PANTHER" id="PTHR11685">
    <property type="entry name" value="RBR FAMILY RING FINGER AND IBR DOMAIN-CONTAINING"/>
    <property type="match status" value="1"/>
</dbReference>
<evidence type="ECO:0000256" key="2">
    <source>
        <dbReference type="ARBA" id="ARBA00012251"/>
    </source>
</evidence>
<evidence type="ECO:0000256" key="1">
    <source>
        <dbReference type="ARBA" id="ARBA00001798"/>
    </source>
</evidence>
<accession>A0A165G7F8</accession>
<dbReference type="InterPro" id="IPR044066">
    <property type="entry name" value="TRIAD_supradom"/>
</dbReference>
<feature type="region of interest" description="Disordered" evidence="9">
    <location>
        <begin position="28"/>
        <end position="60"/>
    </location>
</feature>
<dbReference type="Proteomes" id="UP000076871">
    <property type="component" value="Unassembled WGS sequence"/>
</dbReference>
<dbReference type="GO" id="GO:0061630">
    <property type="term" value="F:ubiquitin protein ligase activity"/>
    <property type="evidence" value="ECO:0007669"/>
    <property type="project" value="UniProtKB-EC"/>
</dbReference>
<dbReference type="InParanoid" id="A0A165G7F8"/>
<evidence type="ECO:0000256" key="5">
    <source>
        <dbReference type="ARBA" id="ARBA00022737"/>
    </source>
</evidence>
<keyword evidence="6" id="KW-0863">Zinc-finger</keyword>
<evidence type="ECO:0000313" key="11">
    <source>
        <dbReference type="EMBL" id="KZT09933.1"/>
    </source>
</evidence>
<evidence type="ECO:0000256" key="8">
    <source>
        <dbReference type="ARBA" id="ARBA00022833"/>
    </source>
</evidence>
<dbReference type="AlphaFoldDB" id="A0A165G7F8"/>
<reference evidence="11 12" key="1">
    <citation type="journal article" date="2016" name="Mol. Biol. Evol.">
        <title>Comparative Genomics of Early-Diverging Mushroom-Forming Fungi Provides Insights into the Origins of Lignocellulose Decay Capabilities.</title>
        <authorList>
            <person name="Nagy L.G."/>
            <person name="Riley R."/>
            <person name="Tritt A."/>
            <person name="Adam C."/>
            <person name="Daum C."/>
            <person name="Floudas D."/>
            <person name="Sun H."/>
            <person name="Yadav J.S."/>
            <person name="Pangilinan J."/>
            <person name="Larsson K.H."/>
            <person name="Matsuura K."/>
            <person name="Barry K."/>
            <person name="Labutti K."/>
            <person name="Kuo R."/>
            <person name="Ohm R.A."/>
            <person name="Bhattacharya S.S."/>
            <person name="Shirouzu T."/>
            <person name="Yoshinaga Y."/>
            <person name="Martin F.M."/>
            <person name="Grigoriev I.V."/>
            <person name="Hibbett D.S."/>
        </authorList>
    </citation>
    <scope>NUCLEOTIDE SEQUENCE [LARGE SCALE GENOMIC DNA]</scope>
    <source>
        <strain evidence="11 12">93-53</strain>
    </source>
</reference>
<dbReference type="InterPro" id="IPR002867">
    <property type="entry name" value="IBR_dom"/>
</dbReference>
<dbReference type="GeneID" id="63823230"/>
<dbReference type="InterPro" id="IPR031127">
    <property type="entry name" value="E3_UB_ligase_RBR"/>
</dbReference>
<dbReference type="STRING" id="1314785.A0A165G7F8"/>
<keyword evidence="8" id="KW-0862">Zinc</keyword>
<sequence>MSSAEYLRYVPSVQTPISIMATKRSSFEDVNDESARPRYPDDTGSWCTADSSQIDDDVRSSSRLSGELTAEGVILNSATVWRDHALAARLGTVIGERSRTPSPPGFASLQYIRTLRNDRHEGDTASIVVNAAASRGIFEPIESHVTEEHACVVCTDPVGDTGIRVRCGHYYDPECMLELIKAAVRDESLFPPRCCGVKIPLKSAKPHIDAELSLLLKLKAREVRVLKRVYCARPSCSRFLGKQIQSRFLHFFAPQYTCRAPGCGTKTCTRCKSQAGKGHRCEPDVQEHGVLDLAREKEWARCPGCKHLVELNTGCYHMTCRCKTEFCYLCKAKWRKCACTLWAPRDD</sequence>
<evidence type="ECO:0000313" key="12">
    <source>
        <dbReference type="Proteomes" id="UP000076871"/>
    </source>
</evidence>
<dbReference type="RefSeq" id="XP_040767673.1">
    <property type="nucleotide sequence ID" value="XM_040906201.1"/>
</dbReference>
<evidence type="ECO:0000256" key="4">
    <source>
        <dbReference type="ARBA" id="ARBA00022723"/>
    </source>
</evidence>
<gene>
    <name evidence="11" type="ORF">LAESUDRAFT_694447</name>
</gene>
<proteinExistence type="predicted"/>
<comment type="catalytic activity">
    <reaction evidence="1">
        <text>[E2 ubiquitin-conjugating enzyme]-S-ubiquitinyl-L-cysteine + [acceptor protein]-L-lysine = [E2 ubiquitin-conjugating enzyme]-L-cysteine + [acceptor protein]-N(6)-ubiquitinyl-L-lysine.</text>
        <dbReference type="EC" id="2.3.2.31"/>
    </reaction>
</comment>
<keyword evidence="5" id="KW-0677">Repeat</keyword>
<feature type="domain" description="RING-type" evidence="10">
    <location>
        <begin position="147"/>
        <end position="343"/>
    </location>
</feature>
<dbReference type="Gene3D" id="1.20.120.1750">
    <property type="match status" value="1"/>
</dbReference>
<organism evidence="11 12">
    <name type="scientific">Laetiporus sulphureus 93-53</name>
    <dbReference type="NCBI Taxonomy" id="1314785"/>
    <lineage>
        <taxon>Eukaryota</taxon>
        <taxon>Fungi</taxon>
        <taxon>Dikarya</taxon>
        <taxon>Basidiomycota</taxon>
        <taxon>Agaricomycotina</taxon>
        <taxon>Agaricomycetes</taxon>
        <taxon>Polyporales</taxon>
        <taxon>Laetiporus</taxon>
    </lineage>
</organism>
<evidence type="ECO:0000256" key="9">
    <source>
        <dbReference type="SAM" id="MobiDB-lite"/>
    </source>
</evidence>
<dbReference type="OrthoDB" id="9977870at2759"/>
<dbReference type="Pfam" id="PF01485">
    <property type="entry name" value="IBR"/>
    <property type="match status" value="1"/>
</dbReference>
<keyword evidence="4" id="KW-0479">Metal-binding</keyword>